<evidence type="ECO:0000313" key="1">
    <source>
        <dbReference type="EMBL" id="KAJ8628513.1"/>
    </source>
</evidence>
<accession>A0ACC2L652</accession>
<sequence length="125" mass="13620">MEVSAIPMDLALESVEGGVGGWGASKGQKESSGNDLIALANEDATENLMQNHDSFISVLQSRLTKLQVVRHFWIRNDIKGAINAVGRLPDHSVDRIDVVTLNIFTSLLPLLTCLIDSKVDRYTGT</sequence>
<proteinExistence type="predicted"/>
<organism evidence="1 2">
    <name type="scientific">Persea americana</name>
    <name type="common">Avocado</name>
    <dbReference type="NCBI Taxonomy" id="3435"/>
    <lineage>
        <taxon>Eukaryota</taxon>
        <taxon>Viridiplantae</taxon>
        <taxon>Streptophyta</taxon>
        <taxon>Embryophyta</taxon>
        <taxon>Tracheophyta</taxon>
        <taxon>Spermatophyta</taxon>
        <taxon>Magnoliopsida</taxon>
        <taxon>Magnoliidae</taxon>
        <taxon>Laurales</taxon>
        <taxon>Lauraceae</taxon>
        <taxon>Persea</taxon>
    </lineage>
</organism>
<name>A0ACC2L652_PERAE</name>
<gene>
    <name evidence="1" type="ORF">MRB53_021820</name>
</gene>
<comment type="caution">
    <text evidence="1">The sequence shown here is derived from an EMBL/GenBank/DDBJ whole genome shotgun (WGS) entry which is preliminary data.</text>
</comment>
<keyword evidence="2" id="KW-1185">Reference proteome</keyword>
<dbReference type="EMBL" id="CM056814">
    <property type="protein sequence ID" value="KAJ8628513.1"/>
    <property type="molecule type" value="Genomic_DNA"/>
</dbReference>
<dbReference type="Proteomes" id="UP001234297">
    <property type="component" value="Chromosome 6"/>
</dbReference>
<evidence type="ECO:0000313" key="2">
    <source>
        <dbReference type="Proteomes" id="UP001234297"/>
    </source>
</evidence>
<protein>
    <submittedName>
        <fullName evidence="1">Uncharacterized protein</fullName>
    </submittedName>
</protein>
<reference evidence="1 2" key="1">
    <citation type="journal article" date="2022" name="Hortic Res">
        <title>A haplotype resolved chromosomal level avocado genome allows analysis of novel avocado genes.</title>
        <authorList>
            <person name="Nath O."/>
            <person name="Fletcher S.J."/>
            <person name="Hayward A."/>
            <person name="Shaw L.M."/>
            <person name="Masouleh A.K."/>
            <person name="Furtado A."/>
            <person name="Henry R.J."/>
            <person name="Mitter N."/>
        </authorList>
    </citation>
    <scope>NUCLEOTIDE SEQUENCE [LARGE SCALE GENOMIC DNA]</scope>
    <source>
        <strain evidence="2">cv. Hass</strain>
    </source>
</reference>